<protein>
    <submittedName>
        <fullName evidence="3">Outer membrane autotransporter barrel domain protein</fullName>
    </submittedName>
</protein>
<evidence type="ECO:0000256" key="1">
    <source>
        <dbReference type="SAM" id="SignalP"/>
    </source>
</evidence>
<dbReference type="InterPro" id="IPR036709">
    <property type="entry name" value="Autotransporte_beta_dom_sf"/>
</dbReference>
<dbReference type="Proteomes" id="UP000000845">
    <property type="component" value="Chromosome"/>
</dbReference>
<reference evidence="3 4" key="2">
    <citation type="journal article" date="2010" name="Stand. Genomic Sci.">
        <title>Complete genome sequence of Sebaldella termitidis type strain (NCTC 11300).</title>
        <authorList>
            <person name="Harmon-Smith M."/>
            <person name="Celia L."/>
            <person name="Chertkov O."/>
            <person name="Lapidus A."/>
            <person name="Copeland A."/>
            <person name="Glavina Del Rio T."/>
            <person name="Nolan M."/>
            <person name="Lucas S."/>
            <person name="Tice H."/>
            <person name="Cheng J.F."/>
            <person name="Han C."/>
            <person name="Detter J.C."/>
            <person name="Bruce D."/>
            <person name="Goodwin L."/>
            <person name="Pitluck S."/>
            <person name="Pati A."/>
            <person name="Liolios K."/>
            <person name="Ivanova N."/>
            <person name="Mavromatis K."/>
            <person name="Mikhailova N."/>
            <person name="Chen A."/>
            <person name="Palaniappan K."/>
            <person name="Land M."/>
            <person name="Hauser L."/>
            <person name="Chang Y.J."/>
            <person name="Jeffries C.D."/>
            <person name="Brettin T."/>
            <person name="Goker M."/>
            <person name="Beck B."/>
            <person name="Bristow J."/>
            <person name="Eisen J.A."/>
            <person name="Markowitz V."/>
            <person name="Hugenholtz P."/>
            <person name="Kyrpides N.C."/>
            <person name="Klenk H.P."/>
            <person name="Chen F."/>
        </authorList>
    </citation>
    <scope>NUCLEOTIDE SEQUENCE [LARGE SCALE GENOMIC DNA]</scope>
    <source>
        <strain evidence="4">ATCC 33386 / NCTC 11300</strain>
    </source>
</reference>
<accession>D1AMD0</accession>
<dbReference type="Gene3D" id="2.160.20.20">
    <property type="match status" value="2"/>
</dbReference>
<organism evidence="3 4">
    <name type="scientific">Sebaldella termitidis (strain ATCC 33386 / NCTC 11300)</name>
    <dbReference type="NCBI Taxonomy" id="526218"/>
    <lineage>
        <taxon>Bacteria</taxon>
        <taxon>Fusobacteriati</taxon>
        <taxon>Fusobacteriota</taxon>
        <taxon>Fusobacteriia</taxon>
        <taxon>Fusobacteriales</taxon>
        <taxon>Leptotrichiaceae</taxon>
        <taxon>Sebaldella</taxon>
    </lineage>
</organism>
<dbReference type="EMBL" id="CP001739">
    <property type="protein sequence ID" value="ACZ09504.1"/>
    <property type="molecule type" value="Genomic_DNA"/>
</dbReference>
<dbReference type="SMART" id="SM00869">
    <property type="entry name" value="Autotransporter"/>
    <property type="match status" value="1"/>
</dbReference>
<reference evidence="4" key="1">
    <citation type="submission" date="2009-09" db="EMBL/GenBank/DDBJ databases">
        <title>The complete chromosome of Sebaldella termitidis ATCC 33386.</title>
        <authorList>
            <consortium name="US DOE Joint Genome Institute (JGI-PGF)"/>
            <person name="Lucas S."/>
            <person name="Copeland A."/>
            <person name="Lapidus A."/>
            <person name="Glavina del Rio T."/>
            <person name="Dalin E."/>
            <person name="Tice H."/>
            <person name="Bruce D."/>
            <person name="Goodwin L."/>
            <person name="Pitluck S."/>
            <person name="Kyrpides N."/>
            <person name="Mavromatis K."/>
            <person name="Ivanova N."/>
            <person name="Mikhailova N."/>
            <person name="Sims D."/>
            <person name="Meincke L."/>
            <person name="Brettin T."/>
            <person name="Detter J.C."/>
            <person name="Han C."/>
            <person name="Larimer F."/>
            <person name="Land M."/>
            <person name="Hauser L."/>
            <person name="Markowitz V."/>
            <person name="Cheng J.F."/>
            <person name="Hugenholtz P."/>
            <person name="Woyke T."/>
            <person name="Wu D."/>
            <person name="Eisen J.A."/>
        </authorList>
    </citation>
    <scope>NUCLEOTIDE SEQUENCE [LARGE SCALE GENOMIC DNA]</scope>
    <source>
        <strain evidence="4">ATCC 33386 / NCTC 11300</strain>
    </source>
</reference>
<dbReference type="InterPro" id="IPR012332">
    <property type="entry name" value="Autotransporter_pectin_lyase_C"/>
</dbReference>
<feature type="chain" id="PRO_5003020874" evidence="1">
    <location>
        <begin position="21"/>
        <end position="2407"/>
    </location>
</feature>
<keyword evidence="1" id="KW-0732">Signal</keyword>
<dbReference type="KEGG" id="str:Sterm_2659"/>
<dbReference type="HOGENOM" id="CLU_229799_0_0_0"/>
<dbReference type="STRING" id="526218.Sterm_2659"/>
<keyword evidence="4" id="KW-1185">Reference proteome</keyword>
<dbReference type="PROSITE" id="PS51208">
    <property type="entry name" value="AUTOTRANSPORTER"/>
    <property type="match status" value="1"/>
</dbReference>
<dbReference type="Pfam" id="PF25783">
    <property type="entry name" value="BigA_beta"/>
    <property type="match status" value="1"/>
</dbReference>
<dbReference type="RefSeq" id="WP_012862098.1">
    <property type="nucleotide sequence ID" value="NC_013517.1"/>
</dbReference>
<dbReference type="eggNOG" id="COG4625">
    <property type="taxonomic scope" value="Bacteria"/>
</dbReference>
<dbReference type="Pfam" id="PF03797">
    <property type="entry name" value="Autotransporter"/>
    <property type="match status" value="1"/>
</dbReference>
<dbReference type="Gene3D" id="2.40.128.130">
    <property type="entry name" value="Autotransporter beta-domain"/>
    <property type="match status" value="1"/>
</dbReference>
<dbReference type="SUPFAM" id="SSF103515">
    <property type="entry name" value="Autotransporter"/>
    <property type="match status" value="1"/>
</dbReference>
<sequence length="2407" mass="257591">MKNKKMLFFLTLNAASTLFADTNKAETIKNNRLYQNMLKNINVNKSNEKNYKLIERILKQKNKELKDLYLQGDYIVKPEYLEWQVFFSGFYNNKQRNDNTMENALYYSNPKTTGDSNKINREIYESIIKSGISDDILFSILNGNKELYSVLTADQKILVDKLFSGSQHATQGNFKPYYKDSDYKVVDLGLSIDVKGVDREVSDIKVSDIIVPNIQSNMIEVSIPDELDIPVLDIVSFNPSIPNITTINFNPIPILNLNGTGGGNGGTTGFFPYGDSNGSNSIISQMDITSGTITVRTQGNDEWAATNPGFYNYTLDNVIGTPSAGLKYDMRQIYDPVAGTWEEELAVLPTGIYTDSILNYKDIYGMYVQGIFKVVDNPITRLGAAGGNPEDLKVTLEGDVPDAEYLVQILHYDEHYMGYDPETGEMLKYTLTDMENNGWITAAEKQELGDKFLDTSLEHTADNRWFQYVENNGTWELKGSNVVAVNLQAHGAYEEANSYFTNRGTITGLNEASTVNNLLGKQVAFMFTEGDVYNKQEGFDNTGKIEMRAPESVIFLMTNNASSGYFTEDMNSEGEHNKYVGAGKHVMMNNGDMKLYGNSSVGFYTNNATYSHYNYSMDYHEDGSWNWYESGNGLFRSELQLYKPITVLGDQSIGLDIERSINFENSKLKVDVGTEDPRQAVANSSGYNGLENSGNISGGNSSYTENSVGAYINMSFEKNNSTISVNDCRSGTCISTYENKAKPIVLNDYYFNVGEYSRGGAAVRVEEHADVTLGSSADSAKSNIINLLAGGENNAGIYISGTEAQVKTNGMILNIDGKAQVGSQVENDGKFFHNNGIINVNGVNNTGVAVRSSGTGELNNNGIVNTGMSNLGVYNDGTFNMNGGSIVSNGLASVGIYSETGNTDTNLKGGSIRAENGGIGLYAGNGSVMNLHEGLNLSSGNKGLLFYNYDNSTVSGKYDLTGTVGASVENGGSAFYVKEGTSITDYLNNSFTGSGKLELTMDSGSKLYILEGTGTTLSLSSLDGMVNPGSSLTNNVIISSASASDYIPLSMNKGALILDRNVNLDSSSELYKRSEFSSVKVDLTSGNSITGSQSDQTGIAQRNYENSSGKDAVKITNDGSIALTGNNAVGIASDYGHVVNNSTVKTTGEKSVAIYSANGTTTENNGEIVIGGNNSAGIYGANYLDGINSSAVLKYGDDKIDISNNGRIISEGNGKVYGIYADNKYLSRNDSAVRLGSGSNIDLSSSNGGVGIYANNTRLTGEGILSVGNSGVGLYAKDSDVNLNNFTLNLNGDKALGFYLDGNTNFTGNGNININGNGILVFNINSNGTFTNDFIINSSAGSTYTLGNVADNTFRYTGSASLAGNGSFIYGKNSAVLLDTGSVINAAEDNVVGISMEGQYNGSLPSGFQSGVDAENKGDITLTGSNSAGIYAVNSSRVKNSGNITVGNNSAGISTKGTASSAVNSGTISIGEISTGIYGSESSFAENTADGKILSNASETAGIYMDGSATAQLVNNGLVELNGDKSRGIYVKGNGVKTITNNGTIKIGNSSDINNPGIGIYSTASGNTILNSGNILTGNNSVGIYADGGTVNQSGLIMTGSSGTGIYGDRANIVLNAGSEINVGNDKAAGIYALNGTSIISNGKLTAGENSYGYALKSGSGLENNSEITLKNNSVFVYGDSAGNIKNNAGITMDGSDITGFYTVNGGNIENNGSINGITGTANIGIYSQNGTVRNTGEIILGNSVINDFMDTKKNKYTVGIFGENSNVYNSGNVKVGYYGIGVYGSGGRVENHGNITSDAEGAIGLFIEKGTLENFGDITLNGQNSIGIYANKLSTVTNHGVITMNGESSQGVYLNIGSVLENNGVININAGKSQGILIKGGGDLVNNTGGIINLGIGAEGSETVSYGSATDYPIPSIVNGGIINVSENFELNGIDISIKVNPETISTPTLSEDMGADFVSDAVKFYAPSFDTSEPIGILSGFASGTHAEVYKLKDVFNPMTDDGGPNSGLVKVRSKSLTWSATPVLNSSGKVDIWMQKIPYDNFTSGLWYEDFGRALDTKYVGSNGNTGLIFDKIDTIETEPDFRKTMSNLAGDIYANMNQREETIGEIFENSLNLMQDSKNNTKENVKLNVITGKGRSKEETDGVVDYDYTTVGIQALREVERTYRHKFGYSLGYAHTDFDLKDGNNSKEKADTLQLGFHNNYNFNNWILKNDITGRASFYNIDRNLNWTNSENSNMTGDYQVYSVTSDNNLGKEFSIGKNSSITPYGGVKLMYINRPSFSESGLEALQVDGNDAWSIKPKAGFELKTAVPLGSKDSWKLKGALDVAYEYELADLNEREYAKLVNVETDYHKLAKPADDKGQLRTKASIGVEIEDRYGVFVTGEYKLGEHNQDEYRAGITLKAIF</sequence>
<evidence type="ECO:0000313" key="4">
    <source>
        <dbReference type="Proteomes" id="UP000000845"/>
    </source>
</evidence>
<dbReference type="InterPro" id="IPR005546">
    <property type="entry name" value="Autotransporte_beta"/>
</dbReference>
<proteinExistence type="predicted"/>
<dbReference type="InterPro" id="IPR058034">
    <property type="entry name" value="BigA_beta"/>
</dbReference>
<name>D1AMD0_SEBTE</name>
<dbReference type="eggNOG" id="COG3210">
    <property type="taxonomic scope" value="Bacteria"/>
</dbReference>
<evidence type="ECO:0000259" key="2">
    <source>
        <dbReference type="PROSITE" id="PS51208"/>
    </source>
</evidence>
<feature type="signal peptide" evidence="1">
    <location>
        <begin position="1"/>
        <end position="20"/>
    </location>
</feature>
<evidence type="ECO:0000313" key="3">
    <source>
        <dbReference type="EMBL" id="ACZ09504.1"/>
    </source>
</evidence>
<gene>
    <name evidence="3" type="ordered locus">Sterm_2659</name>
</gene>
<feature type="domain" description="Autotransporter" evidence="2">
    <location>
        <begin position="2122"/>
        <end position="2407"/>
    </location>
</feature>